<name>A0AAE1X0H1_9LAMI</name>
<feature type="region of interest" description="Disordered" evidence="1">
    <location>
        <begin position="184"/>
        <end position="213"/>
    </location>
</feature>
<reference evidence="3" key="1">
    <citation type="submission" date="2020-06" db="EMBL/GenBank/DDBJ databases">
        <authorList>
            <person name="Li T."/>
            <person name="Hu X."/>
            <person name="Zhang T."/>
            <person name="Song X."/>
            <person name="Zhang H."/>
            <person name="Dai N."/>
            <person name="Sheng W."/>
            <person name="Hou X."/>
            <person name="Wei L."/>
        </authorList>
    </citation>
    <scope>NUCLEOTIDE SEQUENCE</scope>
    <source>
        <strain evidence="3">K16</strain>
        <tissue evidence="3">Leaf</tissue>
    </source>
</reference>
<proteinExistence type="predicted"/>
<dbReference type="AlphaFoldDB" id="A0AAE1X0H1"/>
<gene>
    <name evidence="3" type="ORF">Sango_1036700</name>
</gene>
<keyword evidence="4" id="KW-1185">Reference proteome</keyword>
<accession>A0AAE1X0H1</accession>
<organism evidence="3 4">
    <name type="scientific">Sesamum angolense</name>
    <dbReference type="NCBI Taxonomy" id="2727404"/>
    <lineage>
        <taxon>Eukaryota</taxon>
        <taxon>Viridiplantae</taxon>
        <taxon>Streptophyta</taxon>
        <taxon>Embryophyta</taxon>
        <taxon>Tracheophyta</taxon>
        <taxon>Spermatophyta</taxon>
        <taxon>Magnoliopsida</taxon>
        <taxon>eudicotyledons</taxon>
        <taxon>Gunneridae</taxon>
        <taxon>Pentapetalae</taxon>
        <taxon>asterids</taxon>
        <taxon>lamiids</taxon>
        <taxon>Lamiales</taxon>
        <taxon>Pedaliaceae</taxon>
        <taxon>Sesamum</taxon>
    </lineage>
</organism>
<evidence type="ECO:0000256" key="1">
    <source>
        <dbReference type="SAM" id="MobiDB-lite"/>
    </source>
</evidence>
<feature type="domain" description="Zinc finger PMZ-type" evidence="2">
    <location>
        <begin position="34"/>
        <end position="61"/>
    </location>
</feature>
<evidence type="ECO:0000259" key="2">
    <source>
        <dbReference type="SMART" id="SM00575"/>
    </source>
</evidence>
<dbReference type="EMBL" id="JACGWL010000005">
    <property type="protein sequence ID" value="KAK4402960.1"/>
    <property type="molecule type" value="Genomic_DNA"/>
</dbReference>
<comment type="caution">
    <text evidence="3">The sequence shown here is derived from an EMBL/GenBank/DDBJ whole genome shotgun (WGS) entry which is preliminary data.</text>
</comment>
<evidence type="ECO:0000313" key="3">
    <source>
        <dbReference type="EMBL" id="KAK4402960.1"/>
    </source>
</evidence>
<dbReference type="SMART" id="SM00575">
    <property type="entry name" value="ZnF_PMZ"/>
    <property type="match status" value="1"/>
</dbReference>
<dbReference type="Proteomes" id="UP001289374">
    <property type="component" value="Unassembled WGS sequence"/>
</dbReference>
<dbReference type="GO" id="GO:0008270">
    <property type="term" value="F:zinc ion binding"/>
    <property type="evidence" value="ECO:0007669"/>
    <property type="project" value="InterPro"/>
</dbReference>
<protein>
    <recommendedName>
        <fullName evidence="2">Zinc finger PMZ-type domain-containing protein</fullName>
    </recommendedName>
</protein>
<evidence type="ECO:0000313" key="4">
    <source>
        <dbReference type="Proteomes" id="UP001289374"/>
    </source>
</evidence>
<reference evidence="3" key="2">
    <citation type="journal article" date="2024" name="Plant">
        <title>Genomic evolution and insights into agronomic trait innovations of Sesamum species.</title>
        <authorList>
            <person name="Miao H."/>
            <person name="Wang L."/>
            <person name="Qu L."/>
            <person name="Liu H."/>
            <person name="Sun Y."/>
            <person name="Le M."/>
            <person name="Wang Q."/>
            <person name="Wei S."/>
            <person name="Zheng Y."/>
            <person name="Lin W."/>
            <person name="Duan Y."/>
            <person name="Cao H."/>
            <person name="Xiong S."/>
            <person name="Wang X."/>
            <person name="Wei L."/>
            <person name="Li C."/>
            <person name="Ma Q."/>
            <person name="Ju M."/>
            <person name="Zhao R."/>
            <person name="Li G."/>
            <person name="Mu C."/>
            <person name="Tian Q."/>
            <person name="Mei H."/>
            <person name="Zhang T."/>
            <person name="Gao T."/>
            <person name="Zhang H."/>
        </authorList>
    </citation>
    <scope>NUCLEOTIDE SEQUENCE</scope>
    <source>
        <strain evidence="3">K16</strain>
    </source>
</reference>
<sequence>MTKVLDCITLKADDYHYEIMCFDDSRLSVDLTRYSCACRRWDLTRIPYKHAFSAILSKVHDPEDYVHQSYKVETLLRVYGPIIQPVNDFELWEKTAYIPPLPPSFGRGVGRLPKARRREDDELVTIGRSVVEVETGGSIAEVGGLVVEVEARGSFADLEGSVVEAKSELIAEAKLETMAHKQPVPIPLGLRAPRGSKSKDKLPMAPKDPTNKF</sequence>
<dbReference type="InterPro" id="IPR006564">
    <property type="entry name" value="Znf_PMZ"/>
</dbReference>